<keyword evidence="6" id="KW-0010">Activator</keyword>
<evidence type="ECO:0000256" key="7">
    <source>
        <dbReference type="ARBA" id="ARBA00023163"/>
    </source>
</evidence>
<evidence type="ECO:0000256" key="8">
    <source>
        <dbReference type="ARBA" id="ARBA00023242"/>
    </source>
</evidence>
<dbReference type="Pfam" id="PF11594">
    <property type="entry name" value="Med28"/>
    <property type="match status" value="1"/>
</dbReference>
<evidence type="ECO:0000256" key="3">
    <source>
        <dbReference type="ARBA" id="ARBA00019683"/>
    </source>
</evidence>
<keyword evidence="8" id="KW-0539">Nucleus</keyword>
<evidence type="ECO:0000313" key="12">
    <source>
        <dbReference type="Proteomes" id="UP000708208"/>
    </source>
</evidence>
<evidence type="ECO:0000256" key="9">
    <source>
        <dbReference type="ARBA" id="ARBA00031964"/>
    </source>
</evidence>
<evidence type="ECO:0000256" key="10">
    <source>
        <dbReference type="SAM" id="MobiDB-lite"/>
    </source>
</evidence>
<dbReference type="InterPro" id="IPR021640">
    <property type="entry name" value="Mediator_Med28"/>
</dbReference>
<dbReference type="PANTHER" id="PTHR13512:SF2">
    <property type="entry name" value="MEDIATOR OF RNA POLYMERASE II TRANSCRIPTION SUBUNIT 28"/>
    <property type="match status" value="1"/>
</dbReference>
<accession>A0A8J2J9N1</accession>
<evidence type="ECO:0000313" key="11">
    <source>
        <dbReference type="EMBL" id="CAG7716436.1"/>
    </source>
</evidence>
<sequence>MNSSGNNDQMPANPVEKFEESFQNCLTAVTKEDTLTNVDKDEIKVDVEQCLQNLYEQARAMEGYFLKKRLHIASQKPELLIKDDVSELRFEVMRKEELVKKNYEKIAYWQSILADLQSSTTVSGKSGLPLSGAGSSGAGTPSSQSGPTTPLGRSPAPAGAGRPLTPGSIGPGPASGRMQSTSNLGFPSPASQQSLPSGLQGPLAFLEKTASRSTDKRAALRFCHERRIYTVSMDQCPGGVLLKPNFRHLPECICANGVFMHKGSNSEGAFDGIIANRGLRCMEYKPRSYSDWNLFLSLTHPIAPFNDTVTIIPYETGTDRLDYYRLRRYKINDVRDPNAQPAMEEISPEKIFYVAHHRKEIQEEIQIGDLCLNKSIGYNDGVYVDDIQLNNTITKNAQGNLANFRVGPKCETATTNFDMEDKQKVHYYRQYLGRHCRLSPSCIHDPDTNILLPDLSEEEVIYDEEALQRMTREAKCDQVMEENVQLAEYFTRLLHKQILGYSYLPNSGPFRIIEAAMNVYKSVVSNNVVSHQFLEQIYKYFYYLYFNRLGERKYENRDFTEKLIYTLNHCKSNSRDMHFITKGCPAKVQYYKKAKSLFEYQYVPPELEEDHKFDETRFDVIPDAIFKIINFAYNYCLPYFDVRTMQRRHFRKEMKMIFSMASVQNRWMKKCDQITKVMQYRSILPYGDLNTIMTNLDATVAAVRLNMTGQDYISRPVRKNPTPTRRKRSILNYEDYEIWNGAAYCLQMKDYPKSTGPDTWGILPDITRIITP</sequence>
<keyword evidence="12" id="KW-1185">Reference proteome</keyword>
<evidence type="ECO:0000256" key="4">
    <source>
        <dbReference type="ARBA" id="ARBA00023015"/>
    </source>
</evidence>
<evidence type="ECO:0000256" key="1">
    <source>
        <dbReference type="ARBA" id="ARBA00004123"/>
    </source>
</evidence>
<evidence type="ECO:0000256" key="6">
    <source>
        <dbReference type="ARBA" id="ARBA00023159"/>
    </source>
</evidence>
<keyword evidence="4" id="KW-0805">Transcription regulation</keyword>
<dbReference type="PANTHER" id="PTHR13512">
    <property type="entry name" value="MEDIATOR COMPLEX SUBUNIT 28"/>
    <property type="match status" value="1"/>
</dbReference>
<organism evidence="11 12">
    <name type="scientific">Allacma fusca</name>
    <dbReference type="NCBI Taxonomy" id="39272"/>
    <lineage>
        <taxon>Eukaryota</taxon>
        <taxon>Metazoa</taxon>
        <taxon>Ecdysozoa</taxon>
        <taxon>Arthropoda</taxon>
        <taxon>Hexapoda</taxon>
        <taxon>Collembola</taxon>
        <taxon>Symphypleona</taxon>
        <taxon>Sminthuridae</taxon>
        <taxon>Allacma</taxon>
    </lineage>
</organism>
<feature type="compositionally biased region" description="Polar residues" evidence="10">
    <location>
        <begin position="177"/>
        <end position="197"/>
    </location>
</feature>
<evidence type="ECO:0000256" key="2">
    <source>
        <dbReference type="ARBA" id="ARBA00005571"/>
    </source>
</evidence>
<dbReference type="GO" id="GO:0016592">
    <property type="term" value="C:mediator complex"/>
    <property type="evidence" value="ECO:0007669"/>
    <property type="project" value="TreeGrafter"/>
</dbReference>
<feature type="region of interest" description="Disordered" evidence="10">
    <location>
        <begin position="123"/>
        <end position="199"/>
    </location>
</feature>
<protein>
    <recommendedName>
        <fullName evidence="3">Mediator of RNA polymerase II transcription subunit 28</fullName>
    </recommendedName>
    <alternativeName>
        <fullName evidence="9">Mediator complex subunit 28</fullName>
    </alternativeName>
</protein>
<feature type="compositionally biased region" description="Low complexity" evidence="10">
    <location>
        <begin position="123"/>
        <end position="152"/>
    </location>
</feature>
<name>A0A8J2J9N1_9HEXA</name>
<dbReference type="AlphaFoldDB" id="A0A8J2J9N1"/>
<comment type="similarity">
    <text evidence="2">Belongs to the Mediator complex subunit 28 family.</text>
</comment>
<keyword evidence="7" id="KW-0804">Transcription</keyword>
<reference evidence="11" key="1">
    <citation type="submission" date="2021-06" db="EMBL/GenBank/DDBJ databases">
        <authorList>
            <person name="Hodson N. C."/>
            <person name="Mongue J. A."/>
            <person name="Jaron S. K."/>
        </authorList>
    </citation>
    <scope>NUCLEOTIDE SEQUENCE</scope>
</reference>
<dbReference type="Proteomes" id="UP000708208">
    <property type="component" value="Unassembled WGS sequence"/>
</dbReference>
<keyword evidence="5" id="KW-0175">Coiled coil</keyword>
<comment type="subcellular location">
    <subcellularLocation>
        <location evidence="1">Nucleus</location>
    </subcellularLocation>
</comment>
<gene>
    <name evidence="11" type="ORF">AFUS01_LOCUS5947</name>
</gene>
<proteinExistence type="inferred from homology"/>
<evidence type="ECO:0000256" key="5">
    <source>
        <dbReference type="ARBA" id="ARBA00023054"/>
    </source>
</evidence>
<dbReference type="OrthoDB" id="2286203at2759"/>
<comment type="caution">
    <text evidence="11">The sequence shown here is derived from an EMBL/GenBank/DDBJ whole genome shotgun (WGS) entry which is preliminary data.</text>
</comment>
<dbReference type="EMBL" id="CAJVCH010038519">
    <property type="protein sequence ID" value="CAG7716436.1"/>
    <property type="molecule type" value="Genomic_DNA"/>
</dbReference>